<organism evidence="2 3">
    <name type="scientific">Castilleja foliolosa</name>
    <dbReference type="NCBI Taxonomy" id="1961234"/>
    <lineage>
        <taxon>Eukaryota</taxon>
        <taxon>Viridiplantae</taxon>
        <taxon>Streptophyta</taxon>
        <taxon>Embryophyta</taxon>
        <taxon>Tracheophyta</taxon>
        <taxon>Spermatophyta</taxon>
        <taxon>Magnoliopsida</taxon>
        <taxon>eudicotyledons</taxon>
        <taxon>Gunneridae</taxon>
        <taxon>Pentapetalae</taxon>
        <taxon>asterids</taxon>
        <taxon>lamiids</taxon>
        <taxon>Lamiales</taxon>
        <taxon>Orobanchaceae</taxon>
        <taxon>Pedicularideae</taxon>
        <taxon>Castillejinae</taxon>
        <taxon>Castilleja</taxon>
    </lineage>
</organism>
<name>A0ABD3CXZ8_9LAMI</name>
<dbReference type="Pfam" id="PF13456">
    <property type="entry name" value="RVT_3"/>
    <property type="match status" value="1"/>
</dbReference>
<reference evidence="3" key="1">
    <citation type="journal article" date="2024" name="IScience">
        <title>Strigolactones Initiate the Formation of Haustorium-like Structures in Castilleja.</title>
        <authorList>
            <person name="Buerger M."/>
            <person name="Peterson D."/>
            <person name="Chory J."/>
        </authorList>
    </citation>
    <scope>NUCLEOTIDE SEQUENCE [LARGE SCALE GENOMIC DNA]</scope>
</reference>
<protein>
    <recommendedName>
        <fullName evidence="1">RNase H type-1 domain-containing protein</fullName>
    </recommendedName>
</protein>
<accession>A0ABD3CXZ8</accession>
<gene>
    <name evidence="2" type="ORF">CASFOL_022297</name>
</gene>
<dbReference type="Proteomes" id="UP001632038">
    <property type="component" value="Unassembled WGS sequence"/>
</dbReference>
<comment type="caution">
    <text evidence="2">The sequence shown here is derived from an EMBL/GenBank/DDBJ whole genome shotgun (WGS) entry which is preliminary data.</text>
</comment>
<proteinExistence type="predicted"/>
<dbReference type="InterPro" id="IPR002156">
    <property type="entry name" value="RNaseH_domain"/>
</dbReference>
<keyword evidence="3" id="KW-1185">Reference proteome</keyword>
<dbReference type="AlphaFoldDB" id="A0ABD3CXZ8"/>
<feature type="domain" description="RNase H type-1" evidence="1">
    <location>
        <begin position="57"/>
        <end position="113"/>
    </location>
</feature>
<dbReference type="EMBL" id="JAVIJP010000029">
    <property type="protein sequence ID" value="KAL3633535.1"/>
    <property type="molecule type" value="Genomic_DNA"/>
</dbReference>
<sequence length="127" mass="13857">MFDVQAFTTMVSKQALVQWNSILKTWQNPAPPQQLKPPLHDCFNVNSDSTFIDGKDTEGILIRNINDSIIFASIATSPCLDPLSAECLGILLACKTLEKLKIKQTTLETDSLNAATTSGKMLICSAL</sequence>
<evidence type="ECO:0000313" key="2">
    <source>
        <dbReference type="EMBL" id="KAL3633535.1"/>
    </source>
</evidence>
<evidence type="ECO:0000259" key="1">
    <source>
        <dbReference type="Pfam" id="PF13456"/>
    </source>
</evidence>
<evidence type="ECO:0000313" key="3">
    <source>
        <dbReference type="Proteomes" id="UP001632038"/>
    </source>
</evidence>